<gene>
    <name evidence="2" type="ORF">M2650_07230</name>
</gene>
<sequence>MNADVLPRAGSRGPLSALLMGGIVLGTLDIAFAYAFWISKGATVAGIFRSIAAGVLGDASRQGGAAAAWLGAGLHYFIATMMVAAYYLAARTYPALVQRPVAFGLPYGLVLYAAMNFVVLPLSAAGMAKFDNAAWIASSIFMHAVFGVICAVFARKALAAR</sequence>
<feature type="transmembrane region" description="Helical" evidence="1">
    <location>
        <begin position="17"/>
        <end position="38"/>
    </location>
</feature>
<keyword evidence="1" id="KW-0812">Transmembrane</keyword>
<keyword evidence="1" id="KW-1133">Transmembrane helix</keyword>
<feature type="transmembrane region" description="Helical" evidence="1">
    <location>
        <begin position="134"/>
        <end position="154"/>
    </location>
</feature>
<reference evidence="2 3" key="1">
    <citation type="submission" date="2022-05" db="EMBL/GenBank/DDBJ databases">
        <title>Luteimonas sp. SX5, whole genome shotgun sequencing project.</title>
        <authorList>
            <person name="Zhao G."/>
            <person name="Shen L."/>
        </authorList>
    </citation>
    <scope>NUCLEOTIDE SEQUENCE [LARGE SCALE GENOMIC DNA]</scope>
    <source>
        <strain evidence="2 3">SX5</strain>
    </source>
</reference>
<evidence type="ECO:0000313" key="3">
    <source>
        <dbReference type="Proteomes" id="UP001431217"/>
    </source>
</evidence>
<comment type="caution">
    <text evidence="2">The sequence shown here is derived from an EMBL/GenBank/DDBJ whole genome shotgun (WGS) entry which is preliminary data.</text>
</comment>
<feature type="transmembrane region" description="Helical" evidence="1">
    <location>
        <begin position="101"/>
        <end position="122"/>
    </location>
</feature>
<dbReference type="Proteomes" id="UP001431217">
    <property type="component" value="Unassembled WGS sequence"/>
</dbReference>
<evidence type="ECO:0000256" key="1">
    <source>
        <dbReference type="SAM" id="Phobius"/>
    </source>
</evidence>
<dbReference type="RefSeq" id="WP_249472862.1">
    <property type="nucleotide sequence ID" value="NZ_JAMBEP010000001.1"/>
</dbReference>
<feature type="transmembrane region" description="Helical" evidence="1">
    <location>
        <begin position="66"/>
        <end position="89"/>
    </location>
</feature>
<organism evidence="2 3">
    <name type="scientific">Luteimonas galliterrae</name>
    <dbReference type="NCBI Taxonomy" id="2940486"/>
    <lineage>
        <taxon>Bacteria</taxon>
        <taxon>Pseudomonadati</taxon>
        <taxon>Pseudomonadota</taxon>
        <taxon>Gammaproteobacteria</taxon>
        <taxon>Lysobacterales</taxon>
        <taxon>Lysobacteraceae</taxon>
        <taxon>Luteimonas</taxon>
    </lineage>
</organism>
<name>A0ABT0MII4_9GAMM</name>
<keyword evidence="3" id="KW-1185">Reference proteome</keyword>
<dbReference type="EMBL" id="JAMBEP010000001">
    <property type="protein sequence ID" value="MCL1634423.1"/>
    <property type="molecule type" value="Genomic_DNA"/>
</dbReference>
<accession>A0ABT0MII4</accession>
<keyword evidence="1" id="KW-0472">Membrane</keyword>
<protein>
    <recommendedName>
        <fullName evidence="4">DUF1440 domain-containing protein</fullName>
    </recommendedName>
</protein>
<proteinExistence type="predicted"/>
<evidence type="ECO:0008006" key="4">
    <source>
        <dbReference type="Google" id="ProtNLM"/>
    </source>
</evidence>
<evidence type="ECO:0000313" key="2">
    <source>
        <dbReference type="EMBL" id="MCL1634423.1"/>
    </source>
</evidence>